<evidence type="ECO:0008006" key="3">
    <source>
        <dbReference type="Google" id="ProtNLM"/>
    </source>
</evidence>
<reference evidence="1 2" key="1">
    <citation type="submission" date="2019-07" db="EMBL/GenBank/DDBJ databases">
        <title>Whole genome shotgun sequence of Pseudoalteromonas espejiana NBRC 102222.</title>
        <authorList>
            <person name="Hosoyama A."/>
            <person name="Uohara A."/>
            <person name="Ohji S."/>
            <person name="Ichikawa N."/>
        </authorList>
    </citation>
    <scope>NUCLEOTIDE SEQUENCE [LARGE SCALE GENOMIC DNA]</scope>
    <source>
        <strain evidence="1 2">NBRC 102222</strain>
    </source>
</reference>
<accession>A0A510Y077</accession>
<dbReference type="RefSeq" id="WP_089346886.1">
    <property type="nucleotide sequence ID" value="NZ_BJUM01000047.1"/>
</dbReference>
<dbReference type="SUPFAM" id="SSF101327">
    <property type="entry name" value="YgfB-like"/>
    <property type="match status" value="1"/>
</dbReference>
<name>A0A510Y077_9GAMM</name>
<keyword evidence="2" id="KW-1185">Reference proteome</keyword>
<dbReference type="EMBL" id="BJUM01000047">
    <property type="protein sequence ID" value="GEK56678.1"/>
    <property type="molecule type" value="Genomic_DNA"/>
</dbReference>
<proteinExistence type="predicted"/>
<dbReference type="InterPro" id="IPR011978">
    <property type="entry name" value="YgfB-like"/>
</dbReference>
<protein>
    <recommendedName>
        <fullName evidence="3">YecA family protein</fullName>
    </recommendedName>
</protein>
<dbReference type="InterPro" id="IPR036255">
    <property type="entry name" value="YgfB-like_sf"/>
</dbReference>
<sequence>MQIPQFNEQHAQQLSAFLSTQPQAMSLTQSQGYLFGVICSPNPLDVHQWLEQILPNTANDLDEEMLFLFMALYHQISEQVFETGYKLPASFDLEYSKAWSEGFVSASKEYAQPLLNAPQLEPEYKEALESALSTLSFFAVDQQTMTQIAQQNSMTLDALCQYQYESMGDFALGFAELIEVVAINSGLITDEGWEE</sequence>
<dbReference type="AlphaFoldDB" id="A0A510Y077"/>
<organism evidence="1 2">
    <name type="scientific">Pseudoalteromonas espejiana</name>
    <dbReference type="NCBI Taxonomy" id="28107"/>
    <lineage>
        <taxon>Bacteria</taxon>
        <taxon>Pseudomonadati</taxon>
        <taxon>Pseudomonadota</taxon>
        <taxon>Gammaproteobacteria</taxon>
        <taxon>Alteromonadales</taxon>
        <taxon>Pseudoalteromonadaceae</taxon>
        <taxon>Pseudoalteromonas</taxon>
    </lineage>
</organism>
<evidence type="ECO:0000313" key="2">
    <source>
        <dbReference type="Proteomes" id="UP000321419"/>
    </source>
</evidence>
<evidence type="ECO:0000313" key="1">
    <source>
        <dbReference type="EMBL" id="GEK56678.1"/>
    </source>
</evidence>
<dbReference type="Pfam" id="PF03695">
    <property type="entry name" value="UPF0149"/>
    <property type="match status" value="1"/>
</dbReference>
<comment type="caution">
    <text evidence="1">The sequence shown here is derived from an EMBL/GenBank/DDBJ whole genome shotgun (WGS) entry which is preliminary data.</text>
</comment>
<gene>
    <name evidence="1" type="ORF">PES01_35230</name>
</gene>
<dbReference type="OrthoDB" id="570299at2"/>
<dbReference type="NCBIfam" id="TIGR02292">
    <property type="entry name" value="ygfB_yecA"/>
    <property type="match status" value="1"/>
</dbReference>
<dbReference type="Proteomes" id="UP000321419">
    <property type="component" value="Unassembled WGS sequence"/>
</dbReference>
<dbReference type="Gene3D" id="1.20.120.740">
    <property type="entry name" value="YgfB uncharacterised protein family UPF0149, PF03695"/>
    <property type="match status" value="1"/>
</dbReference>